<dbReference type="Proteomes" id="UP000290174">
    <property type="component" value="Unassembled WGS sequence"/>
</dbReference>
<protein>
    <submittedName>
        <fullName evidence="1">Uncharacterized protein</fullName>
    </submittedName>
</protein>
<comment type="caution">
    <text evidence="1">The sequence shown here is derived from an EMBL/GenBank/DDBJ whole genome shotgun (WGS) entry which is preliminary data.</text>
</comment>
<accession>A0A4Q0QLH7</accession>
<name>A0A4Q0QLH7_9BRAD</name>
<evidence type="ECO:0000313" key="2">
    <source>
        <dbReference type="Proteomes" id="UP000290174"/>
    </source>
</evidence>
<dbReference type="EMBL" id="RKMK01000016">
    <property type="protein sequence ID" value="RXG95237.1"/>
    <property type="molecule type" value="Genomic_DNA"/>
</dbReference>
<proteinExistence type="predicted"/>
<organism evidence="1 2">
    <name type="scientific">Bradyrhizobium zhanjiangense</name>
    <dbReference type="NCBI Taxonomy" id="1325107"/>
    <lineage>
        <taxon>Bacteria</taxon>
        <taxon>Pseudomonadati</taxon>
        <taxon>Pseudomonadota</taxon>
        <taxon>Alphaproteobacteria</taxon>
        <taxon>Hyphomicrobiales</taxon>
        <taxon>Nitrobacteraceae</taxon>
        <taxon>Bradyrhizobium</taxon>
    </lineage>
</organism>
<sequence>MPLAEASFDAAFVYPTAEDEACKRLVKLITSPEARRAHDPGRRDWIGREGLHYQLRQKIVAAIVNLGRQKVRYASPVRASEPWSTTCLGIKCVVKSFTHDARDMN</sequence>
<evidence type="ECO:0000313" key="1">
    <source>
        <dbReference type="EMBL" id="RXG95237.1"/>
    </source>
</evidence>
<reference evidence="1 2" key="1">
    <citation type="submission" date="2018-11" db="EMBL/GenBank/DDBJ databases">
        <title>Bradyrhizobium sp. nov., isolated from effective nodules of peanut in China.</title>
        <authorList>
            <person name="Li Y."/>
        </authorList>
    </citation>
    <scope>NUCLEOTIDE SEQUENCE [LARGE SCALE GENOMIC DNA]</scope>
    <source>
        <strain evidence="1 2">CCBAU 51770</strain>
    </source>
</reference>
<dbReference type="AlphaFoldDB" id="A0A4Q0QLH7"/>
<gene>
    <name evidence="1" type="ORF">EAS61_18935</name>
</gene>